<comment type="function">
    <text evidence="8">Ferredoxins are iron-sulfur proteins that transfer electrons in a wide variety of metabolic reactions.</text>
</comment>
<dbReference type="PANTHER" id="PTHR36923">
    <property type="entry name" value="FERREDOXIN"/>
    <property type="match status" value="1"/>
</dbReference>
<evidence type="ECO:0000256" key="2">
    <source>
        <dbReference type="ARBA" id="ARBA00022448"/>
    </source>
</evidence>
<comment type="caution">
    <text evidence="10">The sequence shown here is derived from an EMBL/GenBank/DDBJ whole genome shotgun (WGS) entry which is preliminary data.</text>
</comment>
<dbReference type="RefSeq" id="WP_154760921.1">
    <property type="nucleotide sequence ID" value="NZ_WMBA01000079.1"/>
</dbReference>
<evidence type="ECO:0000256" key="8">
    <source>
        <dbReference type="RuleBase" id="RU368020"/>
    </source>
</evidence>
<keyword evidence="7" id="KW-0003">3Fe-4S</keyword>
<dbReference type="OrthoDB" id="14703at2"/>
<dbReference type="Pfam" id="PF06902">
    <property type="entry name" value="Fer4_19"/>
    <property type="match status" value="1"/>
</dbReference>
<evidence type="ECO:0000256" key="5">
    <source>
        <dbReference type="ARBA" id="ARBA00023004"/>
    </source>
</evidence>
<keyword evidence="2 8" id="KW-0813">Transport</keyword>
<protein>
    <recommendedName>
        <fullName evidence="8">Ferredoxin</fullName>
    </recommendedName>
</protein>
<dbReference type="EMBL" id="WMBA01000079">
    <property type="protein sequence ID" value="MTD58850.1"/>
    <property type="molecule type" value="Genomic_DNA"/>
</dbReference>
<evidence type="ECO:0000256" key="3">
    <source>
        <dbReference type="ARBA" id="ARBA00022723"/>
    </source>
</evidence>
<reference evidence="10 11" key="1">
    <citation type="submission" date="2019-11" db="EMBL/GenBank/DDBJ databases">
        <title>Draft genome of Amycolatopsis RM579.</title>
        <authorList>
            <person name="Duangmal K."/>
            <person name="Mingma R."/>
        </authorList>
    </citation>
    <scope>NUCLEOTIDE SEQUENCE [LARGE SCALE GENOMIC DNA]</scope>
    <source>
        <strain evidence="10 11">RM579</strain>
    </source>
</reference>
<dbReference type="PROSITE" id="PS51379">
    <property type="entry name" value="4FE4S_FER_2"/>
    <property type="match status" value="1"/>
</dbReference>
<dbReference type="InterPro" id="IPR001080">
    <property type="entry name" value="3Fe4S_ferredoxin"/>
</dbReference>
<keyword evidence="11" id="KW-1185">Reference proteome</keyword>
<keyword evidence="5 8" id="KW-0408">Iron</keyword>
<evidence type="ECO:0000313" key="11">
    <source>
        <dbReference type="Proteomes" id="UP000440096"/>
    </source>
</evidence>
<dbReference type="Proteomes" id="UP000440096">
    <property type="component" value="Unassembled WGS sequence"/>
</dbReference>
<dbReference type="SUPFAM" id="SSF54862">
    <property type="entry name" value="4Fe-4S ferredoxins"/>
    <property type="match status" value="1"/>
</dbReference>
<keyword evidence="6 8" id="KW-0411">Iron-sulfur</keyword>
<name>A0A6N7ZAU2_9PSEU</name>
<sequence length="67" mass="6797">MIDVDPGVCVGAGQCVQAAPASFDQDEETGLVVLLEAAGRVDEAAVLDAVALCPSGALRLSDRAGRR</sequence>
<evidence type="ECO:0000256" key="4">
    <source>
        <dbReference type="ARBA" id="ARBA00022982"/>
    </source>
</evidence>
<dbReference type="GO" id="GO:0005506">
    <property type="term" value="F:iron ion binding"/>
    <property type="evidence" value="ECO:0007669"/>
    <property type="project" value="UniProtKB-UniRule"/>
</dbReference>
<dbReference type="PRINTS" id="PR00352">
    <property type="entry name" value="3FE4SFRDOXIN"/>
</dbReference>
<dbReference type="AlphaFoldDB" id="A0A6N7ZAU2"/>
<comment type="cofactor">
    <cofactor evidence="1">
        <name>[3Fe-4S] cluster</name>
        <dbReference type="ChEBI" id="CHEBI:21137"/>
    </cofactor>
</comment>
<dbReference type="InterPro" id="IPR010693">
    <property type="entry name" value="Divergent_4Fe-4S_mono-cluster"/>
</dbReference>
<keyword evidence="4 8" id="KW-0249">Electron transport</keyword>
<evidence type="ECO:0000259" key="9">
    <source>
        <dbReference type="PROSITE" id="PS51379"/>
    </source>
</evidence>
<proteinExistence type="predicted"/>
<keyword evidence="3 8" id="KW-0479">Metal-binding</keyword>
<evidence type="ECO:0000256" key="6">
    <source>
        <dbReference type="ARBA" id="ARBA00023014"/>
    </source>
</evidence>
<evidence type="ECO:0000256" key="7">
    <source>
        <dbReference type="ARBA" id="ARBA00023291"/>
    </source>
</evidence>
<feature type="domain" description="4Fe-4S ferredoxin-type" evidence="9">
    <location>
        <begin position="1"/>
        <end position="28"/>
    </location>
</feature>
<evidence type="ECO:0000256" key="1">
    <source>
        <dbReference type="ARBA" id="ARBA00001927"/>
    </source>
</evidence>
<dbReference type="GO" id="GO:0009055">
    <property type="term" value="F:electron transfer activity"/>
    <property type="evidence" value="ECO:0007669"/>
    <property type="project" value="UniProtKB-UniRule"/>
</dbReference>
<dbReference type="InterPro" id="IPR051269">
    <property type="entry name" value="Fe-S_cluster_ET"/>
</dbReference>
<dbReference type="GO" id="GO:0051538">
    <property type="term" value="F:3 iron, 4 sulfur cluster binding"/>
    <property type="evidence" value="ECO:0007669"/>
    <property type="project" value="UniProtKB-KW"/>
</dbReference>
<evidence type="ECO:0000313" key="10">
    <source>
        <dbReference type="EMBL" id="MTD58850.1"/>
    </source>
</evidence>
<organism evidence="10 11">
    <name type="scientific">Amycolatopsis pithecellobii</name>
    <dbReference type="NCBI Taxonomy" id="664692"/>
    <lineage>
        <taxon>Bacteria</taxon>
        <taxon>Bacillati</taxon>
        <taxon>Actinomycetota</taxon>
        <taxon>Actinomycetes</taxon>
        <taxon>Pseudonocardiales</taxon>
        <taxon>Pseudonocardiaceae</taxon>
        <taxon>Amycolatopsis</taxon>
    </lineage>
</organism>
<gene>
    <name evidence="10" type="ORF">GKO32_33445</name>
</gene>
<dbReference type="Gene3D" id="3.30.70.20">
    <property type="match status" value="1"/>
</dbReference>
<dbReference type="PANTHER" id="PTHR36923:SF3">
    <property type="entry name" value="FERREDOXIN"/>
    <property type="match status" value="1"/>
</dbReference>
<accession>A0A6N7ZAU2</accession>
<dbReference type="InterPro" id="IPR017896">
    <property type="entry name" value="4Fe4S_Fe-S-bd"/>
</dbReference>